<evidence type="ECO:0000256" key="1">
    <source>
        <dbReference type="SAM" id="MobiDB-lite"/>
    </source>
</evidence>
<reference evidence="3" key="2">
    <citation type="submission" date="2020-10" db="UniProtKB">
        <authorList>
            <consortium name="WormBaseParasite"/>
        </authorList>
    </citation>
    <scope>IDENTIFICATION</scope>
</reference>
<organism evidence="2 3">
    <name type="scientific">Panagrellus redivivus</name>
    <name type="common">Microworm</name>
    <dbReference type="NCBI Taxonomy" id="6233"/>
    <lineage>
        <taxon>Eukaryota</taxon>
        <taxon>Metazoa</taxon>
        <taxon>Ecdysozoa</taxon>
        <taxon>Nematoda</taxon>
        <taxon>Chromadorea</taxon>
        <taxon>Rhabditida</taxon>
        <taxon>Tylenchina</taxon>
        <taxon>Panagrolaimomorpha</taxon>
        <taxon>Panagrolaimoidea</taxon>
        <taxon>Panagrolaimidae</taxon>
        <taxon>Panagrellus</taxon>
    </lineage>
</organism>
<evidence type="ECO:0000313" key="2">
    <source>
        <dbReference type="Proteomes" id="UP000492821"/>
    </source>
</evidence>
<name>A0A7E4V6K5_PANRE</name>
<dbReference type="Proteomes" id="UP000492821">
    <property type="component" value="Unassembled WGS sequence"/>
</dbReference>
<dbReference type="WBParaSite" id="Pan_g17217.t1">
    <property type="protein sequence ID" value="Pan_g17217.t1"/>
    <property type="gene ID" value="Pan_g17217"/>
</dbReference>
<feature type="compositionally biased region" description="Polar residues" evidence="1">
    <location>
        <begin position="161"/>
        <end position="170"/>
    </location>
</feature>
<protein>
    <submittedName>
        <fullName evidence="3">Uncharacterized protein</fullName>
    </submittedName>
</protein>
<feature type="region of interest" description="Disordered" evidence="1">
    <location>
        <begin position="1"/>
        <end position="33"/>
    </location>
</feature>
<proteinExistence type="predicted"/>
<keyword evidence="2" id="KW-1185">Reference proteome</keyword>
<feature type="compositionally biased region" description="Polar residues" evidence="1">
    <location>
        <begin position="129"/>
        <end position="140"/>
    </location>
</feature>
<dbReference type="AlphaFoldDB" id="A0A7E4V6K5"/>
<sequence>MSPRSRQRQWQTKSETRATSTRPGRTRKGRWLRRDGWMDGGDPLVTIEYTQNIGLQSGALSVGNNEVTPKKGAELERQRALPLPKTTIFLSNFNKIQKFQLPTVPNPSKTPQSCSQFTSLTQPIKLQFKSNKQKSENTSVVRGKDNTFEQRPPRAPAPPMATTTDLSRLT</sequence>
<feature type="region of interest" description="Disordered" evidence="1">
    <location>
        <begin position="129"/>
        <end position="170"/>
    </location>
</feature>
<accession>A0A7E4V6K5</accession>
<evidence type="ECO:0000313" key="3">
    <source>
        <dbReference type="WBParaSite" id="Pan_g17217.t1"/>
    </source>
</evidence>
<feature type="compositionally biased region" description="Polar residues" evidence="1">
    <location>
        <begin position="8"/>
        <end position="23"/>
    </location>
</feature>
<feature type="compositionally biased region" description="Basic and acidic residues" evidence="1">
    <location>
        <begin position="142"/>
        <end position="152"/>
    </location>
</feature>
<reference evidence="2" key="1">
    <citation type="journal article" date="2013" name="Genetics">
        <title>The draft genome and transcriptome of Panagrellus redivivus are shaped by the harsh demands of a free-living lifestyle.</title>
        <authorList>
            <person name="Srinivasan J."/>
            <person name="Dillman A.R."/>
            <person name="Macchietto M.G."/>
            <person name="Heikkinen L."/>
            <person name="Lakso M."/>
            <person name="Fracchia K.M."/>
            <person name="Antoshechkin I."/>
            <person name="Mortazavi A."/>
            <person name="Wong G."/>
            <person name="Sternberg P.W."/>
        </authorList>
    </citation>
    <scope>NUCLEOTIDE SEQUENCE [LARGE SCALE GENOMIC DNA]</scope>
    <source>
        <strain evidence="2">MT8872</strain>
    </source>
</reference>